<evidence type="ECO:0000256" key="1">
    <source>
        <dbReference type="ARBA" id="ARBA00022448"/>
    </source>
</evidence>
<dbReference type="InterPro" id="IPR036095">
    <property type="entry name" value="PTS_EIIB-like_sf"/>
</dbReference>
<evidence type="ECO:0000256" key="6">
    <source>
        <dbReference type="ARBA" id="ARBA00022777"/>
    </source>
</evidence>
<evidence type="ECO:0000313" key="12">
    <source>
        <dbReference type="Proteomes" id="UP000247005"/>
    </source>
</evidence>
<dbReference type="InterPro" id="IPR003501">
    <property type="entry name" value="PTS_EIIB_2/3"/>
</dbReference>
<keyword evidence="5" id="KW-0598">Phosphotransferase system</keyword>
<evidence type="ECO:0000259" key="8">
    <source>
        <dbReference type="PROSITE" id="PS51100"/>
    </source>
</evidence>
<dbReference type="EMBL" id="PQGD01000010">
    <property type="protein sequence ID" value="POP48225.1"/>
    <property type="molecule type" value="Genomic_DNA"/>
</dbReference>
<dbReference type="InterPro" id="IPR013012">
    <property type="entry name" value="PTS_EIIB_3"/>
</dbReference>
<dbReference type="OrthoDB" id="6433375at2"/>
<dbReference type="SUPFAM" id="SSF52794">
    <property type="entry name" value="PTS system IIB component-like"/>
    <property type="match status" value="1"/>
</dbReference>
<evidence type="ECO:0000256" key="4">
    <source>
        <dbReference type="ARBA" id="ARBA00022679"/>
    </source>
</evidence>
<evidence type="ECO:0000256" key="5">
    <source>
        <dbReference type="ARBA" id="ARBA00022683"/>
    </source>
</evidence>
<evidence type="ECO:0000256" key="3">
    <source>
        <dbReference type="ARBA" id="ARBA00022597"/>
    </source>
</evidence>
<comment type="caution">
    <text evidence="10">The sequence shown here is derived from an EMBL/GenBank/DDBJ whole genome shotgun (WGS) entry which is preliminary data.</text>
</comment>
<protein>
    <submittedName>
        <fullName evidence="10">PTS cellobiose transporter subunit IIB</fullName>
    </submittedName>
</protein>
<name>A0A2P5GNT2_9ENTR</name>
<keyword evidence="11" id="KW-1185">Reference proteome</keyword>
<evidence type="ECO:0000256" key="7">
    <source>
        <dbReference type="PROSITE-ProRule" id="PRU00423"/>
    </source>
</evidence>
<keyword evidence="6" id="KW-0418">Kinase</keyword>
<dbReference type="Proteomes" id="UP000247005">
    <property type="component" value="Unassembled WGS sequence"/>
</dbReference>
<evidence type="ECO:0000313" key="10">
    <source>
        <dbReference type="EMBL" id="POP48225.1"/>
    </source>
</evidence>
<dbReference type="EMBL" id="PQGE01000008">
    <property type="protein sequence ID" value="POP44838.1"/>
    <property type="molecule type" value="Genomic_DNA"/>
</dbReference>
<dbReference type="GO" id="GO:0008982">
    <property type="term" value="F:protein-N(PI)-phosphohistidine-sugar phosphotransferase activity"/>
    <property type="evidence" value="ECO:0007669"/>
    <property type="project" value="InterPro"/>
</dbReference>
<dbReference type="PROSITE" id="PS51100">
    <property type="entry name" value="PTS_EIIB_TYPE_3"/>
    <property type="match status" value="1"/>
</dbReference>
<feature type="domain" description="PTS EIIB type-3" evidence="8">
    <location>
        <begin position="1"/>
        <end position="104"/>
    </location>
</feature>
<dbReference type="GO" id="GO:0009401">
    <property type="term" value="P:phosphoenolpyruvate-dependent sugar phosphotransferase system"/>
    <property type="evidence" value="ECO:0007669"/>
    <property type="project" value="UniProtKB-KW"/>
</dbReference>
<dbReference type="AlphaFoldDB" id="A0A2P5GNT2"/>
<keyword evidence="3" id="KW-0762">Sugar transport</keyword>
<accession>A0A2P5GNT2</accession>
<dbReference type="RefSeq" id="WP_103675987.1">
    <property type="nucleotide sequence ID" value="NZ_PQGD01000010.1"/>
</dbReference>
<evidence type="ECO:0000256" key="2">
    <source>
        <dbReference type="ARBA" id="ARBA00022553"/>
    </source>
</evidence>
<dbReference type="Proteomes" id="UP000237073">
    <property type="component" value="Unassembled WGS sequence"/>
</dbReference>
<gene>
    <name evidence="10" type="ORF">CHU32_13170</name>
    <name evidence="9" type="ORF">CHU33_10245</name>
</gene>
<keyword evidence="2" id="KW-0597">Phosphoprotein</keyword>
<dbReference type="Pfam" id="PF02302">
    <property type="entry name" value="PTS_IIB"/>
    <property type="match status" value="1"/>
</dbReference>
<proteinExistence type="predicted"/>
<reference evidence="11 12" key="1">
    <citation type="submission" date="2018-01" db="EMBL/GenBank/DDBJ databases">
        <title>Superficieibacter electus gen. nov., sp. nov., an extended-spectrum beta-lactamase possessing member of the Enterobacteriaceae family, isolated from intensive care unit surfaces.</title>
        <authorList>
            <person name="Potter R.F."/>
            <person name="D'Souza A.W."/>
        </authorList>
    </citation>
    <scope>NUCLEOTIDE SEQUENCE [LARGE SCALE GENOMIC DNA]</scope>
    <source>
        <strain evidence="10 12">BP-1</strain>
        <strain evidence="9 11">BP-2</strain>
    </source>
</reference>
<dbReference type="GO" id="GO:0016301">
    <property type="term" value="F:kinase activity"/>
    <property type="evidence" value="ECO:0007669"/>
    <property type="project" value="UniProtKB-KW"/>
</dbReference>
<keyword evidence="4" id="KW-0808">Transferase</keyword>
<dbReference type="InterPro" id="IPR051819">
    <property type="entry name" value="PTS_sugar-specific_EIIB"/>
</dbReference>
<keyword evidence="1" id="KW-0813">Transport</keyword>
<evidence type="ECO:0000313" key="11">
    <source>
        <dbReference type="Proteomes" id="UP000237073"/>
    </source>
</evidence>
<evidence type="ECO:0000313" key="9">
    <source>
        <dbReference type="EMBL" id="POP44838.1"/>
    </source>
</evidence>
<dbReference type="PANTHER" id="PTHR34581:SF2">
    <property type="entry name" value="PTS SYSTEM N,N'-DIACETYLCHITOBIOSE-SPECIFIC EIIB COMPONENT"/>
    <property type="match status" value="1"/>
</dbReference>
<sequence length="104" mass="11401">MKKLLICCIYGATAGSLAKKMQAVADRRGYQLMISAIGIENFASVAPAFDCYLFAPHIQYKLSELTQNLRPGCPVAVIESYPYASLDGEKVFDYAIAHLPVLVK</sequence>
<feature type="modified residue" description="Phosphocysteine; by EIIA" evidence="7">
    <location>
        <position position="8"/>
    </location>
</feature>
<dbReference type="PANTHER" id="PTHR34581">
    <property type="entry name" value="PTS SYSTEM N,N'-DIACETYLCHITOBIOSE-SPECIFIC EIIB COMPONENT"/>
    <property type="match status" value="1"/>
</dbReference>
<dbReference type="Gene3D" id="3.40.50.2300">
    <property type="match status" value="1"/>
</dbReference>
<organism evidence="10 12">
    <name type="scientific">Superficieibacter electus</name>
    <dbReference type="NCBI Taxonomy" id="2022662"/>
    <lineage>
        <taxon>Bacteria</taxon>
        <taxon>Pseudomonadati</taxon>
        <taxon>Pseudomonadota</taxon>
        <taxon>Gammaproteobacteria</taxon>
        <taxon>Enterobacterales</taxon>
        <taxon>Enterobacteriaceae</taxon>
        <taxon>Superficieibacter</taxon>
    </lineage>
</organism>